<accession>A0A0F9PX72</accession>
<sequence>METLGSNTYAYALARIHRDAADRQLRSAQAAADQAFRKLRITAGSDLGAELDKADAYVKAVEDEATA</sequence>
<proteinExistence type="predicted"/>
<protein>
    <submittedName>
        <fullName evidence="1">Uncharacterized protein</fullName>
    </submittedName>
</protein>
<organism evidence="1">
    <name type="scientific">marine sediment metagenome</name>
    <dbReference type="NCBI Taxonomy" id="412755"/>
    <lineage>
        <taxon>unclassified sequences</taxon>
        <taxon>metagenomes</taxon>
        <taxon>ecological metagenomes</taxon>
    </lineage>
</organism>
<comment type="caution">
    <text evidence="1">The sequence shown here is derived from an EMBL/GenBank/DDBJ whole genome shotgun (WGS) entry which is preliminary data.</text>
</comment>
<dbReference type="AlphaFoldDB" id="A0A0F9PX72"/>
<reference evidence="1" key="1">
    <citation type="journal article" date="2015" name="Nature">
        <title>Complex archaea that bridge the gap between prokaryotes and eukaryotes.</title>
        <authorList>
            <person name="Spang A."/>
            <person name="Saw J.H."/>
            <person name="Jorgensen S.L."/>
            <person name="Zaremba-Niedzwiedzka K."/>
            <person name="Martijn J."/>
            <person name="Lind A.E."/>
            <person name="van Eijk R."/>
            <person name="Schleper C."/>
            <person name="Guy L."/>
            <person name="Ettema T.J."/>
        </authorList>
    </citation>
    <scope>NUCLEOTIDE SEQUENCE</scope>
</reference>
<dbReference type="EMBL" id="LAZR01002082">
    <property type="protein sequence ID" value="KKN34804.1"/>
    <property type="molecule type" value="Genomic_DNA"/>
</dbReference>
<evidence type="ECO:0000313" key="1">
    <source>
        <dbReference type="EMBL" id="KKN34804.1"/>
    </source>
</evidence>
<gene>
    <name evidence="1" type="ORF">LCGC14_0789840</name>
</gene>
<name>A0A0F9PX72_9ZZZZ</name>